<accession>A0A2P2P2N1</accession>
<proteinExistence type="predicted"/>
<sequence length="57" mass="6911">MLTIPKFDLRFWLTCLLTKIRVRDSEKSINYAHISSDSRIWANEEQEKLTMETYIFK</sequence>
<evidence type="ECO:0000313" key="1">
    <source>
        <dbReference type="EMBL" id="MBX48982.1"/>
    </source>
</evidence>
<name>A0A2P2P2N1_RHIMU</name>
<protein>
    <submittedName>
        <fullName evidence="1">Uncharacterized protein</fullName>
    </submittedName>
</protein>
<dbReference type="EMBL" id="GGEC01068498">
    <property type="protein sequence ID" value="MBX48982.1"/>
    <property type="molecule type" value="Transcribed_RNA"/>
</dbReference>
<reference evidence="1" key="1">
    <citation type="submission" date="2018-02" db="EMBL/GenBank/DDBJ databases">
        <title>Rhizophora mucronata_Transcriptome.</title>
        <authorList>
            <person name="Meera S.P."/>
            <person name="Sreeshan A."/>
            <person name="Augustine A."/>
        </authorList>
    </citation>
    <scope>NUCLEOTIDE SEQUENCE</scope>
    <source>
        <tissue evidence="1">Leaf</tissue>
    </source>
</reference>
<dbReference type="AlphaFoldDB" id="A0A2P2P2N1"/>
<organism evidence="1">
    <name type="scientific">Rhizophora mucronata</name>
    <name type="common">Asiatic mangrove</name>
    <dbReference type="NCBI Taxonomy" id="61149"/>
    <lineage>
        <taxon>Eukaryota</taxon>
        <taxon>Viridiplantae</taxon>
        <taxon>Streptophyta</taxon>
        <taxon>Embryophyta</taxon>
        <taxon>Tracheophyta</taxon>
        <taxon>Spermatophyta</taxon>
        <taxon>Magnoliopsida</taxon>
        <taxon>eudicotyledons</taxon>
        <taxon>Gunneridae</taxon>
        <taxon>Pentapetalae</taxon>
        <taxon>rosids</taxon>
        <taxon>fabids</taxon>
        <taxon>Malpighiales</taxon>
        <taxon>Rhizophoraceae</taxon>
        <taxon>Rhizophora</taxon>
    </lineage>
</organism>